<dbReference type="Pfam" id="PF03711">
    <property type="entry name" value="OKR_DC_1_C"/>
    <property type="match status" value="1"/>
</dbReference>
<dbReference type="InterPro" id="IPR015424">
    <property type="entry name" value="PyrdxlP-dep_Trfase"/>
</dbReference>
<dbReference type="InterPro" id="IPR052357">
    <property type="entry name" value="Orn_Lys_Arg_decarboxylase-I"/>
</dbReference>
<dbReference type="SUPFAM" id="SSF53383">
    <property type="entry name" value="PLP-dependent transferases"/>
    <property type="match status" value="1"/>
</dbReference>
<evidence type="ECO:0000313" key="9">
    <source>
        <dbReference type="EMBL" id="GAA1556944.1"/>
    </source>
</evidence>
<evidence type="ECO:0000256" key="4">
    <source>
        <dbReference type="ARBA" id="ARBA00022898"/>
    </source>
</evidence>
<evidence type="ECO:0000256" key="5">
    <source>
        <dbReference type="ARBA" id="ARBA00023239"/>
    </source>
</evidence>
<reference evidence="10" key="1">
    <citation type="journal article" date="2019" name="Int. J. Syst. Evol. Microbiol.">
        <title>The Global Catalogue of Microorganisms (GCM) 10K type strain sequencing project: providing services to taxonomists for standard genome sequencing and annotation.</title>
        <authorList>
            <consortium name="The Broad Institute Genomics Platform"/>
            <consortium name="The Broad Institute Genome Sequencing Center for Infectious Disease"/>
            <person name="Wu L."/>
            <person name="Ma J."/>
        </authorList>
    </citation>
    <scope>NUCLEOTIDE SEQUENCE [LARGE SCALE GENOMIC DNA]</scope>
    <source>
        <strain evidence="10">JCM 13319</strain>
    </source>
</reference>
<keyword evidence="3" id="KW-0210">Decarboxylase</keyword>
<protein>
    <submittedName>
        <fullName evidence="9">Arginine decarboxylase</fullName>
    </submittedName>
</protein>
<evidence type="ECO:0000313" key="10">
    <source>
        <dbReference type="Proteomes" id="UP001501791"/>
    </source>
</evidence>
<dbReference type="InterPro" id="IPR036633">
    <property type="entry name" value="Prn/Lys/Arg_de-COase_C_sf"/>
</dbReference>
<feature type="compositionally biased region" description="Low complexity" evidence="6">
    <location>
        <begin position="13"/>
        <end position="32"/>
    </location>
</feature>
<feature type="region of interest" description="Disordered" evidence="6">
    <location>
        <begin position="1"/>
        <end position="39"/>
    </location>
</feature>
<dbReference type="SUPFAM" id="SSF55904">
    <property type="entry name" value="Ornithine decarboxylase C-terminal domain"/>
    <property type="match status" value="1"/>
</dbReference>
<feature type="domain" description="Orn/Lys/Arg decarboxylases family 1 pyridoxal-P attachment site" evidence="7">
    <location>
        <begin position="43"/>
        <end position="360"/>
    </location>
</feature>
<proteinExistence type="inferred from homology"/>
<keyword evidence="5" id="KW-0456">Lyase</keyword>
<evidence type="ECO:0000256" key="1">
    <source>
        <dbReference type="ARBA" id="ARBA00001933"/>
    </source>
</evidence>
<dbReference type="Gene3D" id="3.90.105.10">
    <property type="entry name" value="Molybdopterin biosynthesis moea protein, domain 2"/>
    <property type="match status" value="1"/>
</dbReference>
<organism evidence="9 10">
    <name type="scientific">Brevibacterium picturae</name>
    <dbReference type="NCBI Taxonomy" id="260553"/>
    <lineage>
        <taxon>Bacteria</taxon>
        <taxon>Bacillati</taxon>
        <taxon>Actinomycetota</taxon>
        <taxon>Actinomycetes</taxon>
        <taxon>Micrococcales</taxon>
        <taxon>Brevibacteriaceae</taxon>
        <taxon>Brevibacterium</taxon>
    </lineage>
</organism>
<evidence type="ECO:0000259" key="8">
    <source>
        <dbReference type="Pfam" id="PF03711"/>
    </source>
</evidence>
<dbReference type="InterPro" id="IPR000310">
    <property type="entry name" value="Orn/Lys/Arg_deCO2ase_major_dom"/>
</dbReference>
<dbReference type="EMBL" id="BAAALY010000016">
    <property type="protein sequence ID" value="GAA1556944.1"/>
    <property type="molecule type" value="Genomic_DNA"/>
</dbReference>
<keyword evidence="4" id="KW-0663">Pyridoxal phosphate</keyword>
<gene>
    <name evidence="9" type="primary">speA_2</name>
    <name evidence="9" type="ORF">GCM10009691_33870</name>
</gene>
<dbReference type="PANTHER" id="PTHR43277">
    <property type="entry name" value="ARGININE DECARBOXYLASE"/>
    <property type="match status" value="1"/>
</dbReference>
<comment type="cofactor">
    <cofactor evidence="1">
        <name>pyridoxal 5'-phosphate</name>
        <dbReference type="ChEBI" id="CHEBI:597326"/>
    </cofactor>
</comment>
<dbReference type="InterPro" id="IPR008286">
    <property type="entry name" value="Prn/Lys/Arg_de-COase_C"/>
</dbReference>
<sequence length="536" mass="57218">MGAMRAHTRLHPDTATTPATDTATVPTATHADTTIDPRQHTAPYAEALRSLAAEDWQRLHVPAHQSNGSHAPGLAEVIGEAGMGIDFPMLFSGIDQDNWRMINHDRVTPIIAAQQLAAEAWGATRTWFITNGASGGNHIATTVVRGLGREFVLQRSVHSSVIDGVTHAELRPHFIHGRVDPGLGSSHGVTPAQVEYALTEHPNSAAVYLVSPSYFGAVADIAAIAEVVHAHDVPLIVDEAWGSHFGMNPQLPVNAVRMGADLVISSTHKGAGSLAQSAMVHLGHGPQAQRIETLVDRVVSSYQSTSSSAILLSSLDEARRHLVTHPEAIEEALTTAEEIRARVKNDSRFRDATPDILGGHDSIDNDPFKVVIDTRGAGITGAEAQYQLIRDHRIYCELATPSALLLLIGATSPVDVDRFWTALQELPRSESEPERPIVLPGSCEKGMEISDAYFATPQTVPFAEAVGRVSADALAAYPPGVPNVLPGEVLSVEVVDFLRTTAAAPSGYVRGAQDSRMDTFSVVAEPTSPQHDGSLP</sequence>
<dbReference type="InterPro" id="IPR015421">
    <property type="entry name" value="PyrdxlP-dep_Trfase_major"/>
</dbReference>
<dbReference type="Gene3D" id="3.40.640.10">
    <property type="entry name" value="Type I PLP-dependent aspartate aminotransferase-like (Major domain)"/>
    <property type="match status" value="1"/>
</dbReference>
<keyword evidence="10" id="KW-1185">Reference proteome</keyword>
<dbReference type="Proteomes" id="UP001501791">
    <property type="component" value="Unassembled WGS sequence"/>
</dbReference>
<evidence type="ECO:0000259" key="7">
    <source>
        <dbReference type="Pfam" id="PF01276"/>
    </source>
</evidence>
<name>A0ABP4N9E4_9MICO</name>
<comment type="caution">
    <text evidence="9">The sequence shown here is derived from an EMBL/GenBank/DDBJ whole genome shotgun (WGS) entry which is preliminary data.</text>
</comment>
<evidence type="ECO:0000256" key="2">
    <source>
        <dbReference type="ARBA" id="ARBA00010671"/>
    </source>
</evidence>
<dbReference type="Pfam" id="PF01276">
    <property type="entry name" value="OKR_DC_1"/>
    <property type="match status" value="1"/>
</dbReference>
<dbReference type="PANTHER" id="PTHR43277:SF4">
    <property type="entry name" value="ARGININE DECARBOXYLASE"/>
    <property type="match status" value="1"/>
</dbReference>
<accession>A0ABP4N9E4</accession>
<evidence type="ECO:0000256" key="6">
    <source>
        <dbReference type="SAM" id="MobiDB-lite"/>
    </source>
</evidence>
<comment type="similarity">
    <text evidence="2">Belongs to the Orn/Lys/Arg decarboxylase class-I family.</text>
</comment>
<evidence type="ECO:0000256" key="3">
    <source>
        <dbReference type="ARBA" id="ARBA00022793"/>
    </source>
</evidence>
<feature type="domain" description="Orn/Lys/Arg decarboxylase C-terminal" evidence="8">
    <location>
        <begin position="458"/>
        <end position="502"/>
    </location>
</feature>